<dbReference type="EMBL" id="JANPWB010000016">
    <property type="protein sequence ID" value="KAJ1085177.1"/>
    <property type="molecule type" value="Genomic_DNA"/>
</dbReference>
<organism evidence="1 2">
    <name type="scientific">Pleurodeles waltl</name>
    <name type="common">Iberian ribbed newt</name>
    <dbReference type="NCBI Taxonomy" id="8319"/>
    <lineage>
        <taxon>Eukaryota</taxon>
        <taxon>Metazoa</taxon>
        <taxon>Chordata</taxon>
        <taxon>Craniata</taxon>
        <taxon>Vertebrata</taxon>
        <taxon>Euteleostomi</taxon>
        <taxon>Amphibia</taxon>
        <taxon>Batrachia</taxon>
        <taxon>Caudata</taxon>
        <taxon>Salamandroidea</taxon>
        <taxon>Salamandridae</taxon>
        <taxon>Pleurodelinae</taxon>
        <taxon>Pleurodeles</taxon>
    </lineage>
</organism>
<reference evidence="1" key="1">
    <citation type="journal article" date="2022" name="bioRxiv">
        <title>Sequencing and chromosome-scale assembly of the giantPleurodeles waltlgenome.</title>
        <authorList>
            <person name="Brown T."/>
            <person name="Elewa A."/>
            <person name="Iarovenko S."/>
            <person name="Subramanian E."/>
            <person name="Araus A.J."/>
            <person name="Petzold A."/>
            <person name="Susuki M."/>
            <person name="Suzuki K.-i.T."/>
            <person name="Hayashi T."/>
            <person name="Toyoda A."/>
            <person name="Oliveira C."/>
            <person name="Osipova E."/>
            <person name="Leigh N.D."/>
            <person name="Simon A."/>
            <person name="Yun M.H."/>
        </authorList>
    </citation>
    <scope>NUCLEOTIDE SEQUENCE</scope>
    <source>
        <strain evidence="1">20211129_DDA</strain>
        <tissue evidence="1">Liver</tissue>
    </source>
</reference>
<proteinExistence type="predicted"/>
<dbReference type="Proteomes" id="UP001066276">
    <property type="component" value="Chromosome 12"/>
</dbReference>
<evidence type="ECO:0000313" key="1">
    <source>
        <dbReference type="EMBL" id="KAJ1085177.1"/>
    </source>
</evidence>
<gene>
    <name evidence="1" type="ORF">NDU88_005310</name>
</gene>
<accession>A0AAV7L2D8</accession>
<sequence>MVLGPRREDENERMKDGSYVVMETLAACASLPSHHWPPRALDPGSKLGSVWLVRDWAASATEPGVPPESFLGHPEDSARVLTWEDGVYSPSRVYELGFRPQGAPAHKPALLAVVSGKTSRALSCWPRMQGPCADRKTWPFLLQMRAGFSVIRRCH</sequence>
<dbReference type="AlphaFoldDB" id="A0AAV7L2D8"/>
<protein>
    <submittedName>
        <fullName evidence="1">Uncharacterized protein</fullName>
    </submittedName>
</protein>
<name>A0AAV7L2D8_PLEWA</name>
<comment type="caution">
    <text evidence="1">The sequence shown here is derived from an EMBL/GenBank/DDBJ whole genome shotgun (WGS) entry which is preliminary data.</text>
</comment>
<keyword evidence="2" id="KW-1185">Reference proteome</keyword>
<evidence type="ECO:0000313" key="2">
    <source>
        <dbReference type="Proteomes" id="UP001066276"/>
    </source>
</evidence>